<dbReference type="EMBL" id="JAGGLI010000004">
    <property type="protein sequence ID" value="MBP2026855.1"/>
    <property type="molecule type" value="Genomic_DNA"/>
</dbReference>
<keyword evidence="1" id="KW-0067">ATP-binding</keyword>
<name>A0ABS4KGG4_9FIRM</name>
<evidence type="ECO:0000313" key="2">
    <source>
        <dbReference type="Proteomes" id="UP001314903"/>
    </source>
</evidence>
<keyword evidence="1" id="KW-0547">Nucleotide-binding</keyword>
<accession>A0ABS4KGG4</accession>
<organism evidence="1 2">
    <name type="scientific">Acetoanaerobium pronyense</name>
    <dbReference type="NCBI Taxonomy" id="1482736"/>
    <lineage>
        <taxon>Bacteria</taxon>
        <taxon>Bacillati</taxon>
        <taxon>Bacillota</taxon>
        <taxon>Clostridia</taxon>
        <taxon>Peptostreptococcales</taxon>
        <taxon>Filifactoraceae</taxon>
        <taxon>Acetoanaerobium</taxon>
    </lineage>
</organism>
<proteinExistence type="predicted"/>
<sequence length="30" mass="3482">MSEIKLYEHQEKALEAIKDKSRAAIYLDMG</sequence>
<comment type="caution">
    <text evidence="1">The sequence shown here is derived from an EMBL/GenBank/DDBJ whole genome shotgun (WGS) entry which is preliminary data.</text>
</comment>
<gene>
    <name evidence="1" type="ORF">J2Z35_000646</name>
</gene>
<keyword evidence="2" id="KW-1185">Reference proteome</keyword>
<evidence type="ECO:0000313" key="1">
    <source>
        <dbReference type="EMBL" id="MBP2026855.1"/>
    </source>
</evidence>
<dbReference type="GO" id="GO:0004386">
    <property type="term" value="F:helicase activity"/>
    <property type="evidence" value="ECO:0007669"/>
    <property type="project" value="UniProtKB-KW"/>
</dbReference>
<reference evidence="1 2" key="1">
    <citation type="submission" date="2021-03" db="EMBL/GenBank/DDBJ databases">
        <title>Genomic Encyclopedia of Type Strains, Phase IV (KMG-IV): sequencing the most valuable type-strain genomes for metagenomic binning, comparative biology and taxonomic classification.</title>
        <authorList>
            <person name="Goeker M."/>
        </authorList>
    </citation>
    <scope>NUCLEOTIDE SEQUENCE [LARGE SCALE GENOMIC DNA]</scope>
    <source>
        <strain evidence="1 2">DSM 27512</strain>
    </source>
</reference>
<keyword evidence="1" id="KW-0347">Helicase</keyword>
<dbReference type="Proteomes" id="UP001314903">
    <property type="component" value="Unassembled WGS sequence"/>
</dbReference>
<keyword evidence="1" id="KW-0378">Hydrolase</keyword>
<protein>
    <submittedName>
        <fullName evidence="1">Superfamily II DNA or RNA helicase</fullName>
    </submittedName>
</protein>